<evidence type="ECO:0000313" key="3">
    <source>
        <dbReference type="Proteomes" id="UP001212170"/>
    </source>
</evidence>
<dbReference type="EMBL" id="JAMZNK010000016">
    <property type="protein sequence ID" value="MDA6070245.1"/>
    <property type="molecule type" value="Genomic_DNA"/>
</dbReference>
<dbReference type="RefSeq" id="WP_271336058.1">
    <property type="nucleotide sequence ID" value="NZ_JAMZNK010000016.1"/>
</dbReference>
<comment type="caution">
    <text evidence="2">The sequence shown here is derived from an EMBL/GenBank/DDBJ whole genome shotgun (WGS) entry which is preliminary data.</text>
</comment>
<keyword evidence="1" id="KW-1133">Transmembrane helix</keyword>
<protein>
    <recommendedName>
        <fullName evidence="4">DUF2938 domain-containing protein</fullName>
    </recommendedName>
</protein>
<proteinExistence type="predicted"/>
<feature type="transmembrane region" description="Helical" evidence="1">
    <location>
        <begin position="6"/>
        <end position="27"/>
    </location>
</feature>
<dbReference type="Proteomes" id="UP001212170">
    <property type="component" value="Unassembled WGS sequence"/>
</dbReference>
<gene>
    <name evidence="2" type="ORF">NJT12_11510</name>
</gene>
<feature type="transmembrane region" description="Helical" evidence="1">
    <location>
        <begin position="130"/>
        <end position="153"/>
    </location>
</feature>
<evidence type="ECO:0000313" key="2">
    <source>
        <dbReference type="EMBL" id="MDA6070245.1"/>
    </source>
</evidence>
<keyword evidence="1" id="KW-0812">Transmembrane</keyword>
<keyword evidence="3" id="KW-1185">Reference proteome</keyword>
<feature type="transmembrane region" description="Helical" evidence="1">
    <location>
        <begin position="60"/>
        <end position="81"/>
    </location>
</feature>
<evidence type="ECO:0008006" key="4">
    <source>
        <dbReference type="Google" id="ProtNLM"/>
    </source>
</evidence>
<reference evidence="2 3" key="1">
    <citation type="journal article" date="2023" name="Chemosphere">
        <title>Whole genome analysis of Flavobacterium aziz-sancarii sp. nov., isolated from Ardley Island (Antarctica), revealed a rich resistome and bioremediation potential.</title>
        <authorList>
            <person name="Otur C."/>
            <person name="Okay S."/>
            <person name="Kurt-Kizildogan A."/>
        </authorList>
    </citation>
    <scope>NUCLEOTIDE SEQUENCE [LARGE SCALE GENOMIC DNA]</scope>
    <source>
        <strain evidence="2 3">AC</strain>
    </source>
</reference>
<evidence type="ECO:0000256" key="1">
    <source>
        <dbReference type="SAM" id="Phobius"/>
    </source>
</evidence>
<feature type="transmembrane region" description="Helical" evidence="1">
    <location>
        <begin position="87"/>
        <end position="109"/>
    </location>
</feature>
<accession>A0ABT4WCD8</accession>
<organism evidence="2 3">
    <name type="scientific">Flavobacterium azizsancarii</name>
    <dbReference type="NCBI Taxonomy" id="2961580"/>
    <lineage>
        <taxon>Bacteria</taxon>
        <taxon>Pseudomonadati</taxon>
        <taxon>Bacteroidota</taxon>
        <taxon>Flavobacteriia</taxon>
        <taxon>Flavobacteriales</taxon>
        <taxon>Flavobacteriaceae</taxon>
        <taxon>Flavobacterium</taxon>
    </lineage>
</organism>
<name>A0ABT4WCD8_9FLAO</name>
<sequence>MDIYIFFQLIIVSIAATSAMTLFSYAASASFRELYKEPVLLTFMLTRLNIELPAKSKATLAWLLHYFIGFLFVLAYHLLWIKNILPVSFLSAFLLGFISGIIGILGWMIMFKMSNHQPPIDFKGYYFQLLLAHIIFGLVATATYSLSSTFLILTKAYVTV</sequence>
<keyword evidence="1" id="KW-0472">Membrane</keyword>